<evidence type="ECO:0000313" key="3">
    <source>
        <dbReference type="Proteomes" id="UP000034740"/>
    </source>
</evidence>
<organism evidence="2 3">
    <name type="scientific">Candidatus Adlerbacteria bacterium GW2011_GWA1_54_10</name>
    <dbReference type="NCBI Taxonomy" id="1618605"/>
    <lineage>
        <taxon>Bacteria</taxon>
        <taxon>Candidatus Adleribacteriota</taxon>
    </lineage>
</organism>
<dbReference type="PATRIC" id="fig|1618605.3.peg.603"/>
<evidence type="ECO:0000256" key="1">
    <source>
        <dbReference type="SAM" id="Phobius"/>
    </source>
</evidence>
<feature type="transmembrane region" description="Helical" evidence="1">
    <location>
        <begin position="73"/>
        <end position="90"/>
    </location>
</feature>
<dbReference type="AlphaFoldDB" id="A0A0G2A375"/>
<protein>
    <submittedName>
        <fullName evidence="2">Uncharacterized protein</fullName>
    </submittedName>
</protein>
<comment type="caution">
    <text evidence="2">The sequence shown here is derived from an EMBL/GenBank/DDBJ whole genome shotgun (WGS) entry which is preliminary data.</text>
</comment>
<feature type="transmembrane region" description="Helical" evidence="1">
    <location>
        <begin position="38"/>
        <end position="61"/>
    </location>
</feature>
<sequence>MIKVRKELYDLAKAASWGLWLLLGMILANYSRMRWDDFGWVGILALLAGANSFLIMYRYWYPKTPQPNPQPEIGWTVAMFLAGIFFGVAANHGFIQAFAAVAGVLVGLGGIYVAMFIIGVMAEMSQPPTSPAGGH</sequence>
<keyword evidence="1" id="KW-0812">Transmembrane</keyword>
<feature type="transmembrane region" description="Helical" evidence="1">
    <location>
        <begin position="97"/>
        <end position="122"/>
    </location>
</feature>
<dbReference type="Proteomes" id="UP000034740">
    <property type="component" value="Unassembled WGS sequence"/>
</dbReference>
<keyword evidence="1" id="KW-1133">Transmembrane helix</keyword>
<reference evidence="2 3" key="1">
    <citation type="journal article" date="2015" name="Nature">
        <title>rRNA introns, odd ribosomes, and small enigmatic genomes across a large radiation of phyla.</title>
        <authorList>
            <person name="Brown C.T."/>
            <person name="Hug L.A."/>
            <person name="Thomas B.C."/>
            <person name="Sharon I."/>
            <person name="Castelle C.J."/>
            <person name="Singh A."/>
            <person name="Wilkins M.J."/>
            <person name="Williams K.H."/>
            <person name="Banfield J.F."/>
        </authorList>
    </citation>
    <scope>NUCLEOTIDE SEQUENCE [LARGE SCALE GENOMIC DNA]</scope>
</reference>
<accession>A0A0G2A375</accession>
<dbReference type="EMBL" id="LCRO01000011">
    <property type="protein sequence ID" value="KKW35312.1"/>
    <property type="molecule type" value="Genomic_DNA"/>
</dbReference>
<evidence type="ECO:0000313" key="2">
    <source>
        <dbReference type="EMBL" id="KKW35312.1"/>
    </source>
</evidence>
<feature type="transmembrane region" description="Helical" evidence="1">
    <location>
        <begin position="14"/>
        <end position="31"/>
    </location>
</feature>
<name>A0A0G2A375_9BACT</name>
<proteinExistence type="predicted"/>
<gene>
    <name evidence="2" type="ORF">UY83_C0011G0003</name>
</gene>
<keyword evidence="1" id="KW-0472">Membrane</keyword>